<dbReference type="GO" id="GO:0046872">
    <property type="term" value="F:metal ion binding"/>
    <property type="evidence" value="ECO:0007669"/>
    <property type="project" value="UniProtKB-KW"/>
</dbReference>
<keyword evidence="1" id="KW-0001">2Fe-2S</keyword>
<evidence type="ECO:0000256" key="4">
    <source>
        <dbReference type="ARBA" id="ARBA00023014"/>
    </source>
</evidence>
<dbReference type="AlphaFoldDB" id="A0AA41R116"/>
<proteinExistence type="predicted"/>
<evidence type="ECO:0000256" key="1">
    <source>
        <dbReference type="ARBA" id="ARBA00022714"/>
    </source>
</evidence>
<keyword evidence="3" id="KW-0408">Iron</keyword>
<gene>
    <name evidence="6" type="ORF">MRX98_03420</name>
</gene>
<evidence type="ECO:0000259" key="5">
    <source>
        <dbReference type="PROSITE" id="PS51296"/>
    </source>
</evidence>
<dbReference type="EMBL" id="JALJRB010000002">
    <property type="protein sequence ID" value="MCJ8499611.1"/>
    <property type="molecule type" value="Genomic_DNA"/>
</dbReference>
<dbReference type="InterPro" id="IPR017941">
    <property type="entry name" value="Rieske_2Fe-2S"/>
</dbReference>
<accession>A0AA41R116</accession>
<sequence length="135" mass="14546">MGILKRIFGICETRLPQNPNCWRYDNGTVKIELSSAKELASPGGAIRLEGGDLPTRLMVVHGMDGAYHAFANKCTHFGRRLDPLPGQPQVQCCSVGKSTFEYGGTQVAGPAKGDLTVYPVESRNGEIIITLQPSA</sequence>
<name>A0AA41R116_9BACT</name>
<keyword evidence="7" id="KW-1185">Reference proteome</keyword>
<reference evidence="6" key="1">
    <citation type="submission" date="2022-04" db="EMBL/GenBank/DDBJ databases">
        <title>Desulfatitalea alkaliphila sp. nov., a novel anaerobic sulfate-reducing bacterium isolated from terrestrial mud volcano, Taman Peninsula, Russia.</title>
        <authorList>
            <person name="Khomyakova M.A."/>
            <person name="Merkel A.Y."/>
            <person name="Slobodkin A.I."/>
        </authorList>
    </citation>
    <scope>NUCLEOTIDE SEQUENCE</scope>
    <source>
        <strain evidence="6">M08but</strain>
    </source>
</reference>
<evidence type="ECO:0000256" key="3">
    <source>
        <dbReference type="ARBA" id="ARBA00023004"/>
    </source>
</evidence>
<feature type="domain" description="Rieske" evidence="5">
    <location>
        <begin position="55"/>
        <end position="129"/>
    </location>
</feature>
<dbReference type="RefSeq" id="WP_246903003.1">
    <property type="nucleotide sequence ID" value="NZ_JALJRB010000002.1"/>
</dbReference>
<dbReference type="Proteomes" id="UP001165427">
    <property type="component" value="Unassembled WGS sequence"/>
</dbReference>
<evidence type="ECO:0000256" key="2">
    <source>
        <dbReference type="ARBA" id="ARBA00022723"/>
    </source>
</evidence>
<dbReference type="SUPFAM" id="SSF50022">
    <property type="entry name" value="ISP domain"/>
    <property type="match status" value="1"/>
</dbReference>
<evidence type="ECO:0000313" key="7">
    <source>
        <dbReference type="Proteomes" id="UP001165427"/>
    </source>
</evidence>
<dbReference type="PROSITE" id="PS51296">
    <property type="entry name" value="RIESKE"/>
    <property type="match status" value="1"/>
</dbReference>
<keyword evidence="4" id="KW-0411">Iron-sulfur</keyword>
<organism evidence="6 7">
    <name type="scientific">Desulfatitalea alkaliphila</name>
    <dbReference type="NCBI Taxonomy" id="2929485"/>
    <lineage>
        <taxon>Bacteria</taxon>
        <taxon>Pseudomonadati</taxon>
        <taxon>Thermodesulfobacteriota</taxon>
        <taxon>Desulfobacteria</taxon>
        <taxon>Desulfobacterales</taxon>
        <taxon>Desulfosarcinaceae</taxon>
        <taxon>Desulfatitalea</taxon>
    </lineage>
</organism>
<keyword evidence="2" id="KW-0479">Metal-binding</keyword>
<dbReference type="Gene3D" id="2.102.10.10">
    <property type="entry name" value="Rieske [2Fe-2S] iron-sulphur domain"/>
    <property type="match status" value="1"/>
</dbReference>
<comment type="caution">
    <text evidence="6">The sequence shown here is derived from an EMBL/GenBank/DDBJ whole genome shotgun (WGS) entry which is preliminary data.</text>
</comment>
<dbReference type="Pfam" id="PF00355">
    <property type="entry name" value="Rieske"/>
    <property type="match status" value="1"/>
</dbReference>
<protein>
    <submittedName>
        <fullName evidence="6">Rieske 2Fe-2S domain-containing protein</fullName>
    </submittedName>
</protein>
<dbReference type="GO" id="GO:0051537">
    <property type="term" value="F:2 iron, 2 sulfur cluster binding"/>
    <property type="evidence" value="ECO:0007669"/>
    <property type="project" value="UniProtKB-KW"/>
</dbReference>
<dbReference type="InterPro" id="IPR036922">
    <property type="entry name" value="Rieske_2Fe-2S_sf"/>
</dbReference>
<evidence type="ECO:0000313" key="6">
    <source>
        <dbReference type="EMBL" id="MCJ8499611.1"/>
    </source>
</evidence>